<reference evidence="1 2" key="1">
    <citation type="journal article" date="2013" name="Genome Announc.">
        <title>Draft Genome Sequence of Sphingobium ummariense Strain RL-3, a Hexachlorocyclohexane-Degrading Bacterium.</title>
        <authorList>
            <person name="Kohli P."/>
            <person name="Dua A."/>
            <person name="Sangwan N."/>
            <person name="Oldach P."/>
            <person name="Khurana J.P."/>
            <person name="Lal R."/>
        </authorList>
    </citation>
    <scope>NUCLEOTIDE SEQUENCE [LARGE SCALE GENOMIC DNA]</scope>
    <source>
        <strain evidence="1 2">RL-3</strain>
    </source>
</reference>
<protein>
    <recommendedName>
        <fullName evidence="3">Alginate lyase 2 domain-containing protein</fullName>
    </recommendedName>
</protein>
<organism evidence="1 2">
    <name type="scientific">Sphingobium ummariense RL-3</name>
    <dbReference type="NCBI Taxonomy" id="1346791"/>
    <lineage>
        <taxon>Bacteria</taxon>
        <taxon>Pseudomonadati</taxon>
        <taxon>Pseudomonadota</taxon>
        <taxon>Alphaproteobacteria</taxon>
        <taxon>Sphingomonadales</taxon>
        <taxon>Sphingomonadaceae</taxon>
        <taxon>Sphingobium</taxon>
    </lineage>
</organism>
<dbReference type="Gene3D" id="2.60.120.200">
    <property type="match status" value="1"/>
</dbReference>
<dbReference type="AlphaFoldDB" id="T0IU96"/>
<comment type="caution">
    <text evidence="1">The sequence shown here is derived from an EMBL/GenBank/DDBJ whole genome shotgun (WGS) entry which is preliminary data.</text>
</comment>
<accession>T0IU96</accession>
<sequence>MQFQFAMKLDPNYDTPPHQMIHFQVFQAASTGKGRKVPGIEPGGPILSLRIVPQSRRSTESDQVQEFIIVVRNPAATKLYYYGTRDPGVLYRGTMRKGVWTRFNFELLSVEKGSETGGRIRAFMNGRQIVDYRGAWGFSPTAYGAWRDLGLELGAYRSADKTGTQTVYFDNIAVSR</sequence>
<name>T0IU96_9SPHN</name>
<proteinExistence type="predicted"/>
<evidence type="ECO:0000313" key="2">
    <source>
        <dbReference type="Proteomes" id="UP000015523"/>
    </source>
</evidence>
<dbReference type="PATRIC" id="fig|1346791.3.peg.1769"/>
<evidence type="ECO:0008006" key="3">
    <source>
        <dbReference type="Google" id="ProtNLM"/>
    </source>
</evidence>
<dbReference type="EMBL" id="AUWY01000071">
    <property type="protein sequence ID" value="EQB32420.1"/>
    <property type="molecule type" value="Genomic_DNA"/>
</dbReference>
<keyword evidence="2" id="KW-1185">Reference proteome</keyword>
<dbReference type="Proteomes" id="UP000015523">
    <property type="component" value="Unassembled WGS sequence"/>
</dbReference>
<dbReference type="InterPro" id="IPR025975">
    <property type="entry name" value="Polysacc_lyase"/>
</dbReference>
<gene>
    <name evidence="1" type="ORF">M529_09240</name>
</gene>
<evidence type="ECO:0000313" key="1">
    <source>
        <dbReference type="EMBL" id="EQB32420.1"/>
    </source>
</evidence>
<dbReference type="Pfam" id="PF14099">
    <property type="entry name" value="Polysacc_lyase"/>
    <property type="match status" value="1"/>
</dbReference>